<dbReference type="Proteomes" id="UP000184206">
    <property type="component" value="Unassembled WGS sequence"/>
</dbReference>
<accession>A0A1M7BFZ2</accession>
<evidence type="ECO:0000313" key="9">
    <source>
        <dbReference type="Proteomes" id="UP000184206"/>
    </source>
</evidence>
<dbReference type="SUPFAM" id="SSF48013">
    <property type="entry name" value="NusB-like"/>
    <property type="match status" value="1"/>
</dbReference>
<reference evidence="8 9" key="1">
    <citation type="submission" date="2016-11" db="EMBL/GenBank/DDBJ databases">
        <authorList>
            <person name="Jaros S."/>
            <person name="Januszkiewicz K."/>
            <person name="Wedrychowicz H."/>
        </authorList>
    </citation>
    <scope>NUCLEOTIDE SEQUENCE [LARGE SCALE GENOMIC DNA]</scope>
    <source>
        <strain evidence="8 9">DSM 16010</strain>
    </source>
</reference>
<dbReference type="AlphaFoldDB" id="A0A1M7BFZ2"/>
<comment type="similarity">
    <text evidence="1 6">Belongs to the NusB family.</text>
</comment>
<proteinExistence type="inferred from homology"/>
<dbReference type="GO" id="GO:0006353">
    <property type="term" value="P:DNA-templated transcription termination"/>
    <property type="evidence" value="ECO:0007669"/>
    <property type="project" value="UniProtKB-UniRule"/>
</dbReference>
<dbReference type="NCBIfam" id="TIGR01951">
    <property type="entry name" value="nusB"/>
    <property type="match status" value="1"/>
</dbReference>
<dbReference type="GO" id="GO:0005829">
    <property type="term" value="C:cytosol"/>
    <property type="evidence" value="ECO:0007669"/>
    <property type="project" value="TreeGrafter"/>
</dbReference>
<dbReference type="EMBL" id="FRCF01000002">
    <property type="protein sequence ID" value="SHL53935.1"/>
    <property type="molecule type" value="Genomic_DNA"/>
</dbReference>
<evidence type="ECO:0000256" key="2">
    <source>
        <dbReference type="ARBA" id="ARBA00022814"/>
    </source>
</evidence>
<dbReference type="PANTHER" id="PTHR11078:SF3">
    <property type="entry name" value="ANTITERMINATION NUSB DOMAIN-CONTAINING PROTEIN"/>
    <property type="match status" value="1"/>
</dbReference>
<dbReference type="GO" id="GO:0003723">
    <property type="term" value="F:RNA binding"/>
    <property type="evidence" value="ECO:0007669"/>
    <property type="project" value="UniProtKB-UniRule"/>
</dbReference>
<feature type="domain" description="NusB/RsmB/TIM44" evidence="7">
    <location>
        <begin position="9"/>
        <end position="125"/>
    </location>
</feature>
<evidence type="ECO:0000256" key="5">
    <source>
        <dbReference type="ARBA" id="ARBA00023163"/>
    </source>
</evidence>
<keyword evidence="3 6" id="KW-0694">RNA-binding</keyword>
<dbReference type="Gene3D" id="1.10.940.10">
    <property type="entry name" value="NusB-like"/>
    <property type="match status" value="1"/>
</dbReference>
<evidence type="ECO:0000256" key="3">
    <source>
        <dbReference type="ARBA" id="ARBA00022884"/>
    </source>
</evidence>
<dbReference type="InterPro" id="IPR035926">
    <property type="entry name" value="NusB-like_sf"/>
</dbReference>
<dbReference type="GO" id="GO:0031564">
    <property type="term" value="P:transcription antitermination"/>
    <property type="evidence" value="ECO:0007669"/>
    <property type="project" value="UniProtKB-KW"/>
</dbReference>
<gene>
    <name evidence="6" type="primary">nusB</name>
    <name evidence="8" type="ORF">SAMN02745189_00441</name>
</gene>
<name>A0A1M7BFZ2_9BACL</name>
<dbReference type="PANTHER" id="PTHR11078">
    <property type="entry name" value="N UTILIZATION SUBSTANCE PROTEIN B-RELATED"/>
    <property type="match status" value="1"/>
</dbReference>
<protein>
    <recommendedName>
        <fullName evidence="6">Transcription antitermination protein NusB</fullName>
    </recommendedName>
    <alternativeName>
        <fullName evidence="6">Antitermination factor NusB</fullName>
    </alternativeName>
</protein>
<sequence length="139" mass="16477">MVLFMNRHEQRKKIFQILFQIDHDLVALEDVAFYDLYSEHDYITGVIGYYIEHKKAVDSNISRHLSNYTLERISKAERNVLRMAISELMLRESPPKVIINEAVKIIKLYGDRDSYKFVNGVLKNYPEFYAEMDEEHDGQ</sequence>
<evidence type="ECO:0000256" key="6">
    <source>
        <dbReference type="HAMAP-Rule" id="MF_00073"/>
    </source>
</evidence>
<evidence type="ECO:0000256" key="4">
    <source>
        <dbReference type="ARBA" id="ARBA00023015"/>
    </source>
</evidence>
<dbReference type="InterPro" id="IPR006027">
    <property type="entry name" value="NusB_RsmB_TIM44"/>
</dbReference>
<dbReference type="STRING" id="1123231.SAMN02745189_00441"/>
<dbReference type="InterPro" id="IPR011605">
    <property type="entry name" value="NusB_fam"/>
</dbReference>
<evidence type="ECO:0000313" key="8">
    <source>
        <dbReference type="EMBL" id="SHL53935.1"/>
    </source>
</evidence>
<dbReference type="HAMAP" id="MF_00073">
    <property type="entry name" value="NusB"/>
    <property type="match status" value="1"/>
</dbReference>
<comment type="function">
    <text evidence="6">Involved in transcription antitermination. Required for transcription of ribosomal RNA (rRNA) genes. Binds specifically to the boxA antiterminator sequence of the ribosomal RNA (rrn) operons.</text>
</comment>
<evidence type="ECO:0000259" key="7">
    <source>
        <dbReference type="Pfam" id="PF01029"/>
    </source>
</evidence>
<keyword evidence="4 6" id="KW-0805">Transcription regulation</keyword>
<organism evidence="8 9">
    <name type="scientific">Lacicoccus alkaliphilus DSM 16010</name>
    <dbReference type="NCBI Taxonomy" id="1123231"/>
    <lineage>
        <taxon>Bacteria</taxon>
        <taxon>Bacillati</taxon>
        <taxon>Bacillota</taxon>
        <taxon>Bacilli</taxon>
        <taxon>Bacillales</taxon>
        <taxon>Salinicoccaceae</taxon>
        <taxon>Lacicoccus</taxon>
    </lineage>
</organism>
<keyword evidence="5 6" id="KW-0804">Transcription</keyword>
<keyword evidence="9" id="KW-1185">Reference proteome</keyword>
<keyword evidence="2 6" id="KW-0889">Transcription antitermination</keyword>
<evidence type="ECO:0000256" key="1">
    <source>
        <dbReference type="ARBA" id="ARBA00005952"/>
    </source>
</evidence>
<dbReference type="Pfam" id="PF01029">
    <property type="entry name" value="NusB"/>
    <property type="match status" value="1"/>
</dbReference>